<proteinExistence type="predicted"/>
<dbReference type="InterPro" id="IPR029030">
    <property type="entry name" value="Caspase-like_dom_sf"/>
</dbReference>
<dbReference type="PROSITE" id="PS50208">
    <property type="entry name" value="CASPASE_P20"/>
    <property type="match status" value="1"/>
</dbReference>
<dbReference type="Pfam" id="PF00656">
    <property type="entry name" value="Peptidase_C14"/>
    <property type="match status" value="1"/>
</dbReference>
<dbReference type="InterPro" id="IPR001309">
    <property type="entry name" value="Pept_C14_p20"/>
</dbReference>
<name>A0A183F979_HELPZ</name>
<accession>A0A183F979</accession>
<reference evidence="3" key="1">
    <citation type="submission" date="2019-09" db="UniProtKB">
        <authorList>
            <consortium name="WormBaseParasite"/>
        </authorList>
    </citation>
    <scope>IDENTIFICATION</scope>
</reference>
<dbReference type="PROSITE" id="PS01122">
    <property type="entry name" value="CASPASE_CYS"/>
    <property type="match status" value="1"/>
</dbReference>
<dbReference type="SUPFAM" id="SSF52129">
    <property type="entry name" value="Caspase-like"/>
    <property type="match status" value="1"/>
</dbReference>
<dbReference type="GO" id="GO:0006508">
    <property type="term" value="P:proteolysis"/>
    <property type="evidence" value="ECO:0007669"/>
    <property type="project" value="InterPro"/>
</dbReference>
<organism evidence="2 3">
    <name type="scientific">Heligmosomoides polygyrus</name>
    <name type="common">Parasitic roundworm</name>
    <dbReference type="NCBI Taxonomy" id="6339"/>
    <lineage>
        <taxon>Eukaryota</taxon>
        <taxon>Metazoa</taxon>
        <taxon>Ecdysozoa</taxon>
        <taxon>Nematoda</taxon>
        <taxon>Chromadorea</taxon>
        <taxon>Rhabditida</taxon>
        <taxon>Rhabditina</taxon>
        <taxon>Rhabditomorpha</taxon>
        <taxon>Strongyloidea</taxon>
        <taxon>Heligmosomidae</taxon>
        <taxon>Heligmosomoides</taxon>
    </lineage>
</organism>
<evidence type="ECO:0000313" key="3">
    <source>
        <dbReference type="WBParaSite" id="HPBE_0000272101-mRNA-1"/>
    </source>
</evidence>
<evidence type="ECO:0000313" key="2">
    <source>
        <dbReference type="Proteomes" id="UP000050761"/>
    </source>
</evidence>
<keyword evidence="2" id="KW-1185">Reference proteome</keyword>
<dbReference type="InterPro" id="IPR033139">
    <property type="entry name" value="Caspase_cys_AS"/>
</dbReference>
<sequence length="160" mass="18047">LKIFNCLLQLQNSRVKHPADLCQYLTVPLYCSYIRFPKKVQIGPESLQFDLKSVEVKTVLCTMCIYNRFLGVGGDDDSLSVYPFLEALNARNAPLLAGKPKLIFIQACRGGNTLRVVAFLREPQACRPLLAYKISHVGQCALIRSLLKSCGARRDQRYPR</sequence>
<dbReference type="AlphaFoldDB" id="A0A183F979"/>
<dbReference type="GO" id="GO:0004197">
    <property type="term" value="F:cysteine-type endopeptidase activity"/>
    <property type="evidence" value="ECO:0007669"/>
    <property type="project" value="InterPro"/>
</dbReference>
<feature type="domain" description="Caspase family p20" evidence="1">
    <location>
        <begin position="71"/>
        <end position="112"/>
    </location>
</feature>
<dbReference type="WBParaSite" id="HPBE_0000272101-mRNA-1">
    <property type="protein sequence ID" value="HPBE_0000272101-mRNA-1"/>
    <property type="gene ID" value="HPBE_0000272101"/>
</dbReference>
<evidence type="ECO:0000259" key="1">
    <source>
        <dbReference type="PROSITE" id="PS50208"/>
    </source>
</evidence>
<dbReference type="Proteomes" id="UP000050761">
    <property type="component" value="Unassembled WGS sequence"/>
</dbReference>
<protein>
    <submittedName>
        <fullName evidence="3">CASPASE_P20 domain-containing protein</fullName>
    </submittedName>
</protein>
<dbReference type="Gene3D" id="3.40.50.1460">
    <property type="match status" value="1"/>
</dbReference>
<dbReference type="InterPro" id="IPR011600">
    <property type="entry name" value="Pept_C14_caspase"/>
</dbReference>